<proteinExistence type="predicted"/>
<evidence type="ECO:0000313" key="1">
    <source>
        <dbReference type="EMBL" id="CCG09474.1"/>
    </source>
</evidence>
<organism evidence="1 2">
    <name type="scientific">Pararhodospirillum photometricum DSM 122</name>
    <dbReference type="NCBI Taxonomy" id="1150469"/>
    <lineage>
        <taxon>Bacteria</taxon>
        <taxon>Pseudomonadati</taxon>
        <taxon>Pseudomonadota</taxon>
        <taxon>Alphaproteobacteria</taxon>
        <taxon>Rhodospirillales</taxon>
        <taxon>Rhodospirillaceae</taxon>
        <taxon>Pararhodospirillum</taxon>
    </lineage>
</organism>
<protein>
    <submittedName>
        <fullName evidence="1">Uncharacterized protein</fullName>
    </submittedName>
</protein>
<name>H6SPE9_PARPM</name>
<dbReference type="HOGENOM" id="CLU_2773225_0_0_5"/>
<sequence>MLSILLLSCTTLSLYQKKEHLIGNYKSLCRVGEFCLIPTKIQTFQRPAPFMKLFKNKKSVPCEMWNIKF</sequence>
<reference evidence="1 2" key="1">
    <citation type="submission" date="2012-02" db="EMBL/GenBank/DDBJ databases">
        <title>Shotgun genome sequence of Phaeospirillum photometricum DSM 122.</title>
        <authorList>
            <person name="Duquesne K."/>
            <person name="Sturgis J."/>
        </authorList>
    </citation>
    <scope>NUCLEOTIDE SEQUENCE [LARGE SCALE GENOMIC DNA]</scope>
    <source>
        <strain evidence="2">DSM122</strain>
    </source>
</reference>
<dbReference type="AlphaFoldDB" id="H6SPE9"/>
<accession>H6SPE9</accession>
<keyword evidence="2" id="KW-1185">Reference proteome</keyword>
<gene>
    <name evidence="1" type="ORF">RSPPHO_02848</name>
</gene>
<dbReference type="Proteomes" id="UP000033220">
    <property type="component" value="Chromosome DSM 122"/>
</dbReference>
<dbReference type="EMBL" id="HE663493">
    <property type="protein sequence ID" value="CCG09474.1"/>
    <property type="molecule type" value="Genomic_DNA"/>
</dbReference>
<evidence type="ECO:0000313" key="2">
    <source>
        <dbReference type="Proteomes" id="UP000033220"/>
    </source>
</evidence>
<dbReference type="KEGG" id="rpm:RSPPHO_02848"/>